<evidence type="ECO:0000256" key="1">
    <source>
        <dbReference type="PROSITE-ProRule" id="PRU00285"/>
    </source>
</evidence>
<proteinExistence type="inferred from homology"/>
<dbReference type="Pfam" id="PF00011">
    <property type="entry name" value="HSP20"/>
    <property type="match status" value="1"/>
</dbReference>
<sequence length="173" mass="19092">MASSMALRRATTTASTLFTKFVNSKTPSRTIPSSATRYFATTTTDDDDNCGLNKPPVIVTGPPQKFKMENPFQSTGPRNVIEVDEVKGHTLVRVVLPGVGDDGFKVWVEENTVYFVGQGEIEYERDDCGRKYGGSLEFCPEDHRVDGVKAEMKNGILRLLVPNTKDAENNKGK</sequence>
<dbReference type="Gene3D" id="2.60.40.790">
    <property type="match status" value="1"/>
</dbReference>
<feature type="domain" description="SHSP" evidence="3">
    <location>
        <begin position="71"/>
        <end position="173"/>
    </location>
</feature>
<name>A0ABC8ULP2_9AQUA</name>
<evidence type="ECO:0000313" key="5">
    <source>
        <dbReference type="Proteomes" id="UP001642360"/>
    </source>
</evidence>
<dbReference type="EMBL" id="CAUOFW020008180">
    <property type="protein sequence ID" value="CAK9181941.1"/>
    <property type="molecule type" value="Genomic_DNA"/>
</dbReference>
<reference evidence="4 5" key="1">
    <citation type="submission" date="2024-02" db="EMBL/GenBank/DDBJ databases">
        <authorList>
            <person name="Vignale AGUSTIN F."/>
            <person name="Sosa J E."/>
            <person name="Modenutti C."/>
        </authorList>
    </citation>
    <scope>NUCLEOTIDE SEQUENCE [LARGE SCALE GENOMIC DNA]</scope>
</reference>
<gene>
    <name evidence="4" type="ORF">ILEXP_LOCUS52049</name>
</gene>
<evidence type="ECO:0000256" key="2">
    <source>
        <dbReference type="RuleBase" id="RU003616"/>
    </source>
</evidence>
<organism evidence="4 5">
    <name type="scientific">Ilex paraguariensis</name>
    <name type="common">yerba mate</name>
    <dbReference type="NCBI Taxonomy" id="185542"/>
    <lineage>
        <taxon>Eukaryota</taxon>
        <taxon>Viridiplantae</taxon>
        <taxon>Streptophyta</taxon>
        <taxon>Embryophyta</taxon>
        <taxon>Tracheophyta</taxon>
        <taxon>Spermatophyta</taxon>
        <taxon>Magnoliopsida</taxon>
        <taxon>eudicotyledons</taxon>
        <taxon>Gunneridae</taxon>
        <taxon>Pentapetalae</taxon>
        <taxon>asterids</taxon>
        <taxon>campanulids</taxon>
        <taxon>Aquifoliales</taxon>
        <taxon>Aquifoliaceae</taxon>
        <taxon>Ilex</taxon>
    </lineage>
</organism>
<accession>A0ABC8ULP2</accession>
<comment type="caution">
    <text evidence="4">The sequence shown here is derived from an EMBL/GenBank/DDBJ whole genome shotgun (WGS) entry which is preliminary data.</text>
</comment>
<dbReference type="InterPro" id="IPR044656">
    <property type="entry name" value="HSP14.7/HSP23.5/HSP23.6-like"/>
</dbReference>
<evidence type="ECO:0000313" key="4">
    <source>
        <dbReference type="EMBL" id="CAK9181941.1"/>
    </source>
</evidence>
<protein>
    <recommendedName>
        <fullName evidence="3">SHSP domain-containing protein</fullName>
    </recommendedName>
</protein>
<dbReference type="PANTHER" id="PTHR46991">
    <property type="entry name" value="23.5 KDA HEAT SHOCK PROTEIN, MITOCHONDRIAL"/>
    <property type="match status" value="1"/>
</dbReference>
<dbReference type="Proteomes" id="UP001642360">
    <property type="component" value="Unassembled WGS sequence"/>
</dbReference>
<dbReference type="InterPro" id="IPR008978">
    <property type="entry name" value="HSP20-like_chaperone"/>
</dbReference>
<dbReference type="PROSITE" id="PS01031">
    <property type="entry name" value="SHSP"/>
    <property type="match status" value="1"/>
</dbReference>
<dbReference type="PANTHER" id="PTHR46991:SF4">
    <property type="entry name" value="14.7 KDA HEAT SHOCK PROTEIN-LIKE"/>
    <property type="match status" value="1"/>
</dbReference>
<keyword evidence="5" id="KW-1185">Reference proteome</keyword>
<dbReference type="CDD" id="cd06464">
    <property type="entry name" value="ACD_sHsps-like"/>
    <property type="match status" value="1"/>
</dbReference>
<comment type="similarity">
    <text evidence="1 2">Belongs to the small heat shock protein (HSP20) family.</text>
</comment>
<dbReference type="SUPFAM" id="SSF49764">
    <property type="entry name" value="HSP20-like chaperones"/>
    <property type="match status" value="1"/>
</dbReference>
<dbReference type="InterPro" id="IPR002068">
    <property type="entry name" value="A-crystallin/Hsp20_dom"/>
</dbReference>
<evidence type="ECO:0000259" key="3">
    <source>
        <dbReference type="PROSITE" id="PS01031"/>
    </source>
</evidence>
<dbReference type="AlphaFoldDB" id="A0ABC8ULP2"/>